<dbReference type="EMBL" id="JAOPGA020001376">
    <property type="protein sequence ID" value="KAL0487838.1"/>
    <property type="molecule type" value="Genomic_DNA"/>
</dbReference>
<evidence type="ECO:0000259" key="1">
    <source>
        <dbReference type="Pfam" id="PF19834"/>
    </source>
</evidence>
<evidence type="ECO:0000313" key="2">
    <source>
        <dbReference type="EMBL" id="KAL0487838.1"/>
    </source>
</evidence>
<comment type="caution">
    <text evidence="2">The sequence shown here is derived from an EMBL/GenBank/DDBJ whole genome shotgun (WGS) entry which is preliminary data.</text>
</comment>
<dbReference type="Proteomes" id="UP001431209">
    <property type="component" value="Unassembled WGS sequence"/>
</dbReference>
<keyword evidence="3" id="KW-1185">Reference proteome</keyword>
<reference evidence="2 3" key="1">
    <citation type="submission" date="2024-03" db="EMBL/GenBank/DDBJ databases">
        <title>The Acrasis kona genome and developmental transcriptomes reveal deep origins of eukaryotic multicellular pathways.</title>
        <authorList>
            <person name="Sheikh S."/>
            <person name="Fu C.-J."/>
            <person name="Brown M.W."/>
            <person name="Baldauf S.L."/>
        </authorList>
    </citation>
    <scope>NUCLEOTIDE SEQUENCE [LARGE SCALE GENOMIC DNA]</scope>
    <source>
        <strain evidence="2 3">ATCC MYA-3509</strain>
    </source>
</reference>
<evidence type="ECO:0000313" key="3">
    <source>
        <dbReference type="Proteomes" id="UP001431209"/>
    </source>
</evidence>
<sequence length="175" mass="20293">MHTALDIHHQDGKENFNNQDFPLFTLFKSLQGDWNFTRNLNSTNKNLPSGNVIGTCGFSIASKELQQYIYNEQGVFYSDVGEMNVKKNYVYELSDNMLSVYFTSNNEKSDLFHHLDFDTPRNVNIASGYHLCGNDEYFVKYQFALCDDGSVKEFSITYKVIGPMKNYTSFSKYRR</sequence>
<accession>A0AAW2ZFQ6</accession>
<proteinExistence type="predicted"/>
<gene>
    <name evidence="2" type="ORF">AKO1_000041</name>
</gene>
<dbReference type="InterPro" id="IPR045632">
    <property type="entry name" value="DUF6314"/>
</dbReference>
<protein>
    <submittedName>
        <fullName evidence="2">NhaA1</fullName>
    </submittedName>
</protein>
<dbReference type="Pfam" id="PF19834">
    <property type="entry name" value="DUF6314"/>
    <property type="match status" value="1"/>
</dbReference>
<feature type="domain" description="DUF6314" evidence="1">
    <location>
        <begin position="30"/>
        <end position="175"/>
    </location>
</feature>
<organism evidence="2 3">
    <name type="scientific">Acrasis kona</name>
    <dbReference type="NCBI Taxonomy" id="1008807"/>
    <lineage>
        <taxon>Eukaryota</taxon>
        <taxon>Discoba</taxon>
        <taxon>Heterolobosea</taxon>
        <taxon>Tetramitia</taxon>
        <taxon>Eutetramitia</taxon>
        <taxon>Acrasidae</taxon>
        <taxon>Acrasis</taxon>
    </lineage>
</organism>
<name>A0AAW2ZFQ6_9EUKA</name>
<dbReference type="AlphaFoldDB" id="A0AAW2ZFQ6"/>